<dbReference type="SUPFAM" id="SSF52047">
    <property type="entry name" value="RNI-like"/>
    <property type="match status" value="1"/>
</dbReference>
<accession>A0A366HPW7</accession>
<evidence type="ECO:0008006" key="3">
    <source>
        <dbReference type="Google" id="ProtNLM"/>
    </source>
</evidence>
<keyword evidence="2" id="KW-1185">Reference proteome</keyword>
<dbReference type="InterPro" id="IPR032675">
    <property type="entry name" value="LRR_dom_sf"/>
</dbReference>
<dbReference type="RefSeq" id="WP_147263416.1">
    <property type="nucleotide sequence ID" value="NZ_QNRR01000004.1"/>
</dbReference>
<name>A0A366HPW7_9BACT</name>
<dbReference type="Gene3D" id="3.80.10.10">
    <property type="entry name" value="Ribonuclease Inhibitor"/>
    <property type="match status" value="1"/>
</dbReference>
<gene>
    <name evidence="1" type="ORF">DES53_104467</name>
</gene>
<organism evidence="1 2">
    <name type="scientific">Roseimicrobium gellanilyticum</name>
    <dbReference type="NCBI Taxonomy" id="748857"/>
    <lineage>
        <taxon>Bacteria</taxon>
        <taxon>Pseudomonadati</taxon>
        <taxon>Verrucomicrobiota</taxon>
        <taxon>Verrucomicrobiia</taxon>
        <taxon>Verrucomicrobiales</taxon>
        <taxon>Verrucomicrobiaceae</taxon>
        <taxon>Roseimicrobium</taxon>
    </lineage>
</organism>
<dbReference type="Proteomes" id="UP000253426">
    <property type="component" value="Unassembled WGS sequence"/>
</dbReference>
<proteinExistence type="predicted"/>
<comment type="caution">
    <text evidence="1">The sequence shown here is derived from an EMBL/GenBank/DDBJ whole genome shotgun (WGS) entry which is preliminary data.</text>
</comment>
<sequence length="247" mass="27564">MSARSRKLKARWVVLAVVVACVAGLAPFIREIYLAAAIQNAIARNVEITLNDTSYESVPKVLDEVIQKSVEWYGEWTHASSNQRELYYYRITTPFRAGRLRNLGIYDPKNFDERLGDVIRRCRGLQSVEVLDWGGWGSPPTPPESSWRSLCEALRTLPRLHTLGIGSEELTDAALAPLAGHPTLRTITMERVPMSITPESARTFASIPHLKELILGEPSRTTEEVWTEAAIARFRAALPGVSVTIPK</sequence>
<evidence type="ECO:0000313" key="1">
    <source>
        <dbReference type="EMBL" id="RBP44645.1"/>
    </source>
</evidence>
<protein>
    <recommendedName>
        <fullName evidence="3">Leucine rich repeat (LRR) protein</fullName>
    </recommendedName>
</protein>
<reference evidence="1 2" key="1">
    <citation type="submission" date="2018-06" db="EMBL/GenBank/DDBJ databases">
        <title>Genomic Encyclopedia of Type Strains, Phase IV (KMG-IV): sequencing the most valuable type-strain genomes for metagenomic binning, comparative biology and taxonomic classification.</title>
        <authorList>
            <person name="Goeker M."/>
        </authorList>
    </citation>
    <scope>NUCLEOTIDE SEQUENCE [LARGE SCALE GENOMIC DNA]</scope>
    <source>
        <strain evidence="1 2">DSM 25532</strain>
    </source>
</reference>
<dbReference type="AlphaFoldDB" id="A0A366HPW7"/>
<evidence type="ECO:0000313" key="2">
    <source>
        <dbReference type="Proteomes" id="UP000253426"/>
    </source>
</evidence>
<dbReference type="EMBL" id="QNRR01000004">
    <property type="protein sequence ID" value="RBP44645.1"/>
    <property type="molecule type" value="Genomic_DNA"/>
</dbReference>